<reference evidence="3 4" key="3">
    <citation type="submission" date="2019-11" db="EMBL/GenBank/DDBJ databases">
        <title>A de novo genome assembly of a pear dwarfing rootstock.</title>
        <authorList>
            <person name="Wang F."/>
            <person name="Wang J."/>
            <person name="Li S."/>
            <person name="Zhang Y."/>
            <person name="Fang M."/>
            <person name="Ma L."/>
            <person name="Zhao Y."/>
            <person name="Jiang S."/>
        </authorList>
    </citation>
    <scope>NUCLEOTIDE SEQUENCE [LARGE SCALE GENOMIC DNA]</scope>
    <source>
        <strain evidence="3">S2</strain>
        <tissue evidence="3">Leaf</tissue>
    </source>
</reference>
<name>A0A5N5FYD3_9ROSA</name>
<reference evidence="4" key="2">
    <citation type="submission" date="2019-10" db="EMBL/GenBank/DDBJ databases">
        <title>A de novo genome assembly of a pear dwarfing rootstock.</title>
        <authorList>
            <person name="Wang F."/>
            <person name="Wang J."/>
            <person name="Li S."/>
            <person name="Zhang Y."/>
            <person name="Fang M."/>
            <person name="Ma L."/>
            <person name="Zhao Y."/>
            <person name="Jiang S."/>
        </authorList>
    </citation>
    <scope>NUCLEOTIDE SEQUENCE [LARGE SCALE GENOMIC DNA]</scope>
</reference>
<dbReference type="EMBL" id="SMOL01000553">
    <property type="protein sequence ID" value="KAB2608159.1"/>
    <property type="molecule type" value="Genomic_DNA"/>
</dbReference>
<reference evidence="3 4" key="1">
    <citation type="submission" date="2019-09" db="EMBL/GenBank/DDBJ databases">
        <authorList>
            <person name="Ou C."/>
        </authorList>
    </citation>
    <scope>NUCLEOTIDE SEQUENCE [LARGE SCALE GENOMIC DNA]</scope>
    <source>
        <strain evidence="3">S2</strain>
        <tissue evidence="3">Leaf</tissue>
    </source>
</reference>
<dbReference type="AlphaFoldDB" id="A0A5N5FYD3"/>
<dbReference type="PANTHER" id="PTHR23272:SF184">
    <property type="entry name" value="OS03G0311250 PROTEIN"/>
    <property type="match status" value="1"/>
</dbReference>
<dbReference type="GO" id="GO:0003677">
    <property type="term" value="F:DNA binding"/>
    <property type="evidence" value="ECO:0007669"/>
    <property type="project" value="InterPro"/>
</dbReference>
<dbReference type="InterPro" id="IPR012337">
    <property type="entry name" value="RNaseH-like_sf"/>
</dbReference>
<accession>A0A5N5FYD3</accession>
<dbReference type="Pfam" id="PF05699">
    <property type="entry name" value="Dimer_Tnp_hAT"/>
    <property type="match status" value="1"/>
</dbReference>
<gene>
    <name evidence="3" type="ORF">D8674_011327</name>
</gene>
<sequence length="214" mass="24734">MEDCDDFIRRMGSYMNLNFEKYWSEYSLILAVVVILDPRYKLEFVEMSGTLFALFGCYMDKFSHLLVSNPVNQTPTQTKVGDKLFEEFDNIYQDGSTSNEKTELHLYLEEKRLDRKQELDILSMWKLEQFRYPVLSRMASDVLTIPISTIPSESAFSSNGRPETVQALLCTRDWLFGKGALEKEGVDLEELTEEIFDMSLNENSGQCSNSFSLD</sequence>
<feature type="domain" description="HAT C-terminal dimerisation" evidence="1">
    <location>
        <begin position="103"/>
        <end position="175"/>
    </location>
</feature>
<dbReference type="Proteomes" id="UP000327157">
    <property type="component" value="Chromosome 14"/>
</dbReference>
<dbReference type="OrthoDB" id="1165147at2759"/>
<dbReference type="SUPFAM" id="SSF53098">
    <property type="entry name" value="Ribonuclease H-like"/>
    <property type="match status" value="1"/>
</dbReference>
<dbReference type="InterPro" id="IPR008906">
    <property type="entry name" value="HATC_C_dom"/>
</dbReference>
<dbReference type="GO" id="GO:0046983">
    <property type="term" value="F:protein dimerization activity"/>
    <property type="evidence" value="ECO:0007669"/>
    <property type="project" value="InterPro"/>
</dbReference>
<evidence type="ECO:0000313" key="3">
    <source>
        <dbReference type="EMBL" id="KAB2608159.1"/>
    </source>
</evidence>
<evidence type="ECO:0000259" key="2">
    <source>
        <dbReference type="Pfam" id="PF14372"/>
    </source>
</evidence>
<comment type="caution">
    <text evidence="3">The sequence shown here is derived from an EMBL/GenBank/DDBJ whole genome shotgun (WGS) entry which is preliminary data.</text>
</comment>
<dbReference type="Pfam" id="PF14372">
    <property type="entry name" value="hAT-like_RNase-H"/>
    <property type="match status" value="1"/>
</dbReference>
<dbReference type="PANTHER" id="PTHR23272">
    <property type="entry name" value="BED FINGER-RELATED"/>
    <property type="match status" value="1"/>
</dbReference>
<keyword evidence="4" id="KW-1185">Reference proteome</keyword>
<evidence type="ECO:0000259" key="1">
    <source>
        <dbReference type="Pfam" id="PF05699"/>
    </source>
</evidence>
<protein>
    <submittedName>
        <fullName evidence="3">Zinc finger BED domain-containing protein RICESLEEPER 2-like</fullName>
    </submittedName>
</protein>
<evidence type="ECO:0000313" key="4">
    <source>
        <dbReference type="Proteomes" id="UP000327157"/>
    </source>
</evidence>
<organism evidence="3 4">
    <name type="scientific">Pyrus ussuriensis x Pyrus communis</name>
    <dbReference type="NCBI Taxonomy" id="2448454"/>
    <lineage>
        <taxon>Eukaryota</taxon>
        <taxon>Viridiplantae</taxon>
        <taxon>Streptophyta</taxon>
        <taxon>Embryophyta</taxon>
        <taxon>Tracheophyta</taxon>
        <taxon>Spermatophyta</taxon>
        <taxon>Magnoliopsida</taxon>
        <taxon>eudicotyledons</taxon>
        <taxon>Gunneridae</taxon>
        <taxon>Pentapetalae</taxon>
        <taxon>rosids</taxon>
        <taxon>fabids</taxon>
        <taxon>Rosales</taxon>
        <taxon>Rosaceae</taxon>
        <taxon>Amygdaloideae</taxon>
        <taxon>Maleae</taxon>
        <taxon>Pyrus</taxon>
    </lineage>
</organism>
<dbReference type="InterPro" id="IPR025525">
    <property type="entry name" value="hAT-like_transposase_RNase-H"/>
</dbReference>
<feature type="domain" description="hAT-like transposase RNase-H fold" evidence="2">
    <location>
        <begin position="2"/>
        <end position="48"/>
    </location>
</feature>
<proteinExistence type="predicted"/>